<protein>
    <submittedName>
        <fullName evidence="6">Metallo-beta-lactamase domain protein</fullName>
    </submittedName>
</protein>
<evidence type="ECO:0000256" key="4">
    <source>
        <dbReference type="ARBA" id="ARBA00022833"/>
    </source>
</evidence>
<evidence type="ECO:0000256" key="2">
    <source>
        <dbReference type="ARBA" id="ARBA00022723"/>
    </source>
</evidence>
<dbReference type="SMART" id="SM00849">
    <property type="entry name" value="Lactamase_B"/>
    <property type="match status" value="1"/>
</dbReference>
<gene>
    <name evidence="6" type="ORF">HMPREF3185_01689</name>
</gene>
<keyword evidence="3" id="KW-0378">Hydrolase</keyword>
<dbReference type="AlphaFoldDB" id="A0A134B3F6"/>
<dbReference type="CDD" id="cd06262">
    <property type="entry name" value="metallo-hydrolase-like_MBL-fold"/>
    <property type="match status" value="1"/>
</dbReference>
<dbReference type="GO" id="GO:0016787">
    <property type="term" value="F:hydrolase activity"/>
    <property type="evidence" value="ECO:0007669"/>
    <property type="project" value="UniProtKB-KW"/>
</dbReference>
<dbReference type="Proteomes" id="UP000070224">
    <property type="component" value="Unassembled WGS sequence"/>
</dbReference>
<keyword evidence="7" id="KW-1185">Reference proteome</keyword>
<keyword evidence="2" id="KW-0479">Metal-binding</keyword>
<evidence type="ECO:0000313" key="6">
    <source>
        <dbReference type="EMBL" id="KXB74481.1"/>
    </source>
</evidence>
<dbReference type="Pfam" id="PF00753">
    <property type="entry name" value="Lactamase_B"/>
    <property type="match status" value="1"/>
</dbReference>
<dbReference type="RefSeq" id="WP_060935809.1">
    <property type="nucleotide sequence ID" value="NZ_KQ960462.1"/>
</dbReference>
<proteinExistence type="predicted"/>
<accession>A0A134B3F6</accession>
<keyword evidence="4" id="KW-0862">Zinc</keyword>
<comment type="cofactor">
    <cofactor evidence="1">
        <name>Zn(2+)</name>
        <dbReference type="ChEBI" id="CHEBI:29105"/>
    </cofactor>
</comment>
<dbReference type="PATRIC" id="fig|322095.3.peg.1665"/>
<feature type="domain" description="Metallo-beta-lactamase" evidence="5">
    <location>
        <begin position="13"/>
        <end position="200"/>
    </location>
</feature>
<organism evidence="6 7">
    <name type="scientific">Porphyromonas somerae</name>
    <dbReference type="NCBI Taxonomy" id="322095"/>
    <lineage>
        <taxon>Bacteria</taxon>
        <taxon>Pseudomonadati</taxon>
        <taxon>Bacteroidota</taxon>
        <taxon>Bacteroidia</taxon>
        <taxon>Bacteroidales</taxon>
        <taxon>Porphyromonadaceae</taxon>
        <taxon>Porphyromonas</taxon>
    </lineage>
</organism>
<comment type="caution">
    <text evidence="6">The sequence shown here is derived from an EMBL/GenBank/DDBJ whole genome shotgun (WGS) entry which is preliminary data.</text>
</comment>
<dbReference type="InterPro" id="IPR001279">
    <property type="entry name" value="Metallo-B-lactamas"/>
</dbReference>
<dbReference type="OrthoDB" id="9802248at2"/>
<name>A0A134B3F6_9PORP</name>
<dbReference type="Gene3D" id="3.60.15.10">
    <property type="entry name" value="Ribonuclease Z/Hydroxyacylglutathione hydrolase-like"/>
    <property type="match status" value="1"/>
</dbReference>
<evidence type="ECO:0000313" key="7">
    <source>
        <dbReference type="Proteomes" id="UP000070224"/>
    </source>
</evidence>
<evidence type="ECO:0000256" key="1">
    <source>
        <dbReference type="ARBA" id="ARBA00001947"/>
    </source>
</evidence>
<dbReference type="EMBL" id="LSDK01000121">
    <property type="protein sequence ID" value="KXB74481.1"/>
    <property type="molecule type" value="Genomic_DNA"/>
</dbReference>
<dbReference type="STRING" id="322095.HMPREF3185_01689"/>
<dbReference type="InterPro" id="IPR036866">
    <property type="entry name" value="RibonucZ/Hydroxyglut_hydro"/>
</dbReference>
<sequence length="217" mass="24727">MLKIHQFTFGPVQENTYVLYDEESREAAIVDPGCMRHSEEEKLRDFITEQGLTPTLMLCTHQHFDHVWGAAYILKEWPHITAYANAIDFEKLPLPSEQLKGYAIPLPLEDVPADRYMMVGQDDLIRLGSEELRVLFVPGHAPGHLAYYAPESGILLSGDTLLQGTIGRTDFWYGSYDQLVESIRTQYLPLPDETIVFSGHGPETTIGYERRKNPFLQ</sequence>
<dbReference type="InterPro" id="IPR051453">
    <property type="entry name" value="MBL_Glyoxalase_II"/>
</dbReference>
<dbReference type="PANTHER" id="PTHR46233:SF3">
    <property type="entry name" value="HYDROXYACYLGLUTATHIONE HYDROLASE GLOC"/>
    <property type="match status" value="1"/>
</dbReference>
<dbReference type="GO" id="GO:0046872">
    <property type="term" value="F:metal ion binding"/>
    <property type="evidence" value="ECO:0007669"/>
    <property type="project" value="UniProtKB-KW"/>
</dbReference>
<dbReference type="SUPFAM" id="SSF56281">
    <property type="entry name" value="Metallo-hydrolase/oxidoreductase"/>
    <property type="match status" value="1"/>
</dbReference>
<reference evidence="7" key="1">
    <citation type="submission" date="2016-01" db="EMBL/GenBank/DDBJ databases">
        <authorList>
            <person name="Mitreva M."/>
            <person name="Pepin K.H."/>
            <person name="Mihindukulasuriya K.A."/>
            <person name="Fulton R."/>
            <person name="Fronick C."/>
            <person name="O'Laughlin M."/>
            <person name="Miner T."/>
            <person name="Herter B."/>
            <person name="Rosa B.A."/>
            <person name="Cordes M."/>
            <person name="Tomlinson C."/>
            <person name="Wollam A."/>
            <person name="Palsikar V.B."/>
            <person name="Mardis E.R."/>
            <person name="Wilson R.K."/>
        </authorList>
    </citation>
    <scope>NUCLEOTIDE SEQUENCE [LARGE SCALE GENOMIC DNA]</scope>
    <source>
        <strain evidence="7">KA00683</strain>
    </source>
</reference>
<evidence type="ECO:0000256" key="3">
    <source>
        <dbReference type="ARBA" id="ARBA00022801"/>
    </source>
</evidence>
<evidence type="ECO:0000259" key="5">
    <source>
        <dbReference type="SMART" id="SM00849"/>
    </source>
</evidence>
<dbReference type="PANTHER" id="PTHR46233">
    <property type="entry name" value="HYDROXYACYLGLUTATHIONE HYDROLASE GLOC"/>
    <property type="match status" value="1"/>
</dbReference>